<reference evidence="1" key="1">
    <citation type="submission" date="2020-02" db="EMBL/GenBank/DDBJ databases">
        <authorList>
            <person name="Meier V. D."/>
        </authorList>
    </citation>
    <scope>NUCLEOTIDE SEQUENCE</scope>
    <source>
        <strain evidence="1">AVDCRST_MAG91</strain>
    </source>
</reference>
<dbReference type="InterPro" id="IPR006905">
    <property type="entry name" value="Flavin_halogenase"/>
</dbReference>
<dbReference type="EMBL" id="CADCVX010000012">
    <property type="protein sequence ID" value="CAA9481499.1"/>
    <property type="molecule type" value="Genomic_DNA"/>
</dbReference>
<sequence>MNASPAAERTICIVGGGSAGWMAAAALARFLGRGWRIRLVESDAIGAVGVGEATIPQLHNFNAALGIDEADFVRSTQGTFKLGIAFEGWRAPGHRYIHAFGRVGRDVGLVPFHHYWLRGAMAGEPHGLDAYSIAATAAWRGRFARPDPARPAAAGGHTYAFHFDASLYAAFLRRYAEGRGVVRDEGRIVGVARDPAGGDVAAVVLDDGRRIAADLFIDCSGFAGLLIERELEA</sequence>
<dbReference type="AlphaFoldDB" id="A0A6J4RTZ0"/>
<dbReference type="PANTHER" id="PTHR43747">
    <property type="entry name" value="FAD-BINDING PROTEIN"/>
    <property type="match status" value="1"/>
</dbReference>
<protein>
    <submittedName>
        <fullName evidence="1">Tryptophan halogenase</fullName>
    </submittedName>
</protein>
<dbReference type="PANTHER" id="PTHR43747:SF4">
    <property type="entry name" value="FLAVIN-DEPENDENT TRYPTOPHAN HALOGENASE"/>
    <property type="match status" value="1"/>
</dbReference>
<dbReference type="InterPro" id="IPR050816">
    <property type="entry name" value="Flavin-dep_Halogenase_NPB"/>
</dbReference>
<proteinExistence type="predicted"/>
<dbReference type="SUPFAM" id="SSF51905">
    <property type="entry name" value="FAD/NAD(P)-binding domain"/>
    <property type="match status" value="1"/>
</dbReference>
<gene>
    <name evidence="1" type="ORF">AVDCRST_MAG91-39</name>
</gene>
<evidence type="ECO:0000313" key="1">
    <source>
        <dbReference type="EMBL" id="CAA9481499.1"/>
    </source>
</evidence>
<dbReference type="Pfam" id="PF04820">
    <property type="entry name" value="Trp_halogenase"/>
    <property type="match status" value="1"/>
</dbReference>
<dbReference type="InterPro" id="IPR036188">
    <property type="entry name" value="FAD/NAD-bd_sf"/>
</dbReference>
<accession>A0A6J4RTZ0</accession>
<organism evidence="1">
    <name type="scientific">uncultured Sphingomonadaceae bacterium</name>
    <dbReference type="NCBI Taxonomy" id="169976"/>
    <lineage>
        <taxon>Bacteria</taxon>
        <taxon>Pseudomonadati</taxon>
        <taxon>Pseudomonadota</taxon>
        <taxon>Alphaproteobacteria</taxon>
        <taxon>Sphingomonadales</taxon>
        <taxon>Sphingomonadaceae</taxon>
        <taxon>environmental samples</taxon>
    </lineage>
</organism>
<name>A0A6J4RTZ0_9SPHN</name>
<dbReference type="Gene3D" id="3.50.50.60">
    <property type="entry name" value="FAD/NAD(P)-binding domain"/>
    <property type="match status" value="1"/>
</dbReference>
<dbReference type="GO" id="GO:0004497">
    <property type="term" value="F:monooxygenase activity"/>
    <property type="evidence" value="ECO:0007669"/>
    <property type="project" value="InterPro"/>
</dbReference>
<feature type="non-terminal residue" evidence="1">
    <location>
        <position position="233"/>
    </location>
</feature>